<feature type="compositionally biased region" description="Basic and acidic residues" evidence="1">
    <location>
        <begin position="287"/>
        <end position="298"/>
    </location>
</feature>
<evidence type="ECO:0000313" key="4">
    <source>
        <dbReference type="Proteomes" id="UP001163046"/>
    </source>
</evidence>
<feature type="compositionally biased region" description="Polar residues" evidence="1">
    <location>
        <begin position="209"/>
        <end position="219"/>
    </location>
</feature>
<organism evidence="3 4">
    <name type="scientific">Desmophyllum pertusum</name>
    <dbReference type="NCBI Taxonomy" id="174260"/>
    <lineage>
        <taxon>Eukaryota</taxon>
        <taxon>Metazoa</taxon>
        <taxon>Cnidaria</taxon>
        <taxon>Anthozoa</taxon>
        <taxon>Hexacorallia</taxon>
        <taxon>Scleractinia</taxon>
        <taxon>Caryophylliina</taxon>
        <taxon>Caryophylliidae</taxon>
        <taxon>Desmophyllum</taxon>
    </lineage>
</organism>
<dbReference type="Proteomes" id="UP001163046">
    <property type="component" value="Unassembled WGS sequence"/>
</dbReference>
<gene>
    <name evidence="3" type="ORF">OS493_035791</name>
</gene>
<feature type="compositionally biased region" description="Acidic residues" evidence="1">
    <location>
        <begin position="118"/>
        <end position="128"/>
    </location>
</feature>
<accession>A0A9W9YIA9</accession>
<feature type="region of interest" description="Disordered" evidence="1">
    <location>
        <begin position="1"/>
        <end position="29"/>
    </location>
</feature>
<dbReference type="InterPro" id="IPR027417">
    <property type="entry name" value="P-loop_NTPase"/>
</dbReference>
<proteinExistence type="predicted"/>
<feature type="region of interest" description="Disordered" evidence="1">
    <location>
        <begin position="107"/>
        <end position="146"/>
    </location>
</feature>
<dbReference type="AlphaFoldDB" id="A0A9W9YIA9"/>
<dbReference type="Gene3D" id="3.40.50.300">
    <property type="entry name" value="P-loop containing nucleotide triphosphate hydrolases"/>
    <property type="match status" value="1"/>
</dbReference>
<dbReference type="OrthoDB" id="8905103at2759"/>
<feature type="compositionally biased region" description="Low complexity" evidence="1">
    <location>
        <begin position="135"/>
        <end position="146"/>
    </location>
</feature>
<dbReference type="Pfam" id="PF00004">
    <property type="entry name" value="AAA"/>
    <property type="match status" value="1"/>
</dbReference>
<feature type="region of interest" description="Disordered" evidence="1">
    <location>
        <begin position="164"/>
        <end position="299"/>
    </location>
</feature>
<name>A0A9W9YIA9_9CNID</name>
<feature type="compositionally biased region" description="Polar residues" evidence="1">
    <location>
        <begin position="236"/>
        <end position="256"/>
    </location>
</feature>
<evidence type="ECO:0000313" key="3">
    <source>
        <dbReference type="EMBL" id="KAJ7351727.1"/>
    </source>
</evidence>
<dbReference type="GO" id="GO:0016887">
    <property type="term" value="F:ATP hydrolysis activity"/>
    <property type="evidence" value="ECO:0007669"/>
    <property type="project" value="InterPro"/>
</dbReference>
<evidence type="ECO:0000259" key="2">
    <source>
        <dbReference type="Pfam" id="PF00004"/>
    </source>
</evidence>
<feature type="domain" description="ATPase AAA-type core" evidence="2">
    <location>
        <begin position="345"/>
        <end position="405"/>
    </location>
</feature>
<dbReference type="GO" id="GO:0005524">
    <property type="term" value="F:ATP binding"/>
    <property type="evidence" value="ECO:0007669"/>
    <property type="project" value="InterPro"/>
</dbReference>
<reference evidence="3" key="1">
    <citation type="submission" date="2023-01" db="EMBL/GenBank/DDBJ databases">
        <title>Genome assembly of the deep-sea coral Lophelia pertusa.</title>
        <authorList>
            <person name="Herrera S."/>
            <person name="Cordes E."/>
        </authorList>
    </citation>
    <scope>NUCLEOTIDE SEQUENCE</scope>
    <source>
        <strain evidence="3">USNM1676648</strain>
        <tissue evidence="3">Polyp</tissue>
    </source>
</reference>
<dbReference type="InterPro" id="IPR003959">
    <property type="entry name" value="ATPase_AAA_core"/>
</dbReference>
<comment type="caution">
    <text evidence="3">The sequence shown here is derived from an EMBL/GenBank/DDBJ whole genome shotgun (WGS) entry which is preliminary data.</text>
</comment>
<dbReference type="EMBL" id="MU827357">
    <property type="protein sequence ID" value="KAJ7351727.1"/>
    <property type="molecule type" value="Genomic_DNA"/>
</dbReference>
<dbReference type="PANTHER" id="PTHR48470:SF1">
    <property type="entry name" value="CELL DIVISION CONTROL PROTEIN 48 C ISOFORM 1"/>
    <property type="match status" value="1"/>
</dbReference>
<protein>
    <recommendedName>
        <fullName evidence="2">ATPase AAA-type core domain-containing protein</fullName>
    </recommendedName>
</protein>
<dbReference type="Gene3D" id="1.10.10.2010">
    <property type="match status" value="1"/>
</dbReference>
<dbReference type="PANTHER" id="PTHR48470">
    <property type="entry name" value="CELL DIVISION CONTROL PROTEIN 48 C ISOFORM 1"/>
    <property type="match status" value="1"/>
</dbReference>
<dbReference type="InterPro" id="IPR038100">
    <property type="entry name" value="NLV2_N_sf"/>
</dbReference>
<dbReference type="SUPFAM" id="SSF52540">
    <property type="entry name" value="P-loop containing nucleoside triphosphate hydrolases"/>
    <property type="match status" value="1"/>
</dbReference>
<feature type="compositionally biased region" description="Polar residues" evidence="1">
    <location>
        <begin position="164"/>
        <end position="173"/>
    </location>
</feature>
<keyword evidence="4" id="KW-1185">Reference proteome</keyword>
<sequence length="406" mass="45638">MFGMTRDLGRKKQERRKSSNRLPKGAYTMDKRLVPRVKEVKHGKDTNQIWKNLLTIYRQDIVSILEEKRRAFKLSVEKVYDAISKDREEDKHLQELEERFLQKRKHSPDFRDLNDSNNNDDDSDDEKGSDDKSLELSSDSELSLGDEPLMEIQDTNMMNQSMQSMYKATSSHPTSEDEGDFEQATDPSKSNEKKDMFSPESGSLHMDQSHSASLNTSYQNEERSLSKMGTPDEPQLSMQDNKSLNNPELSSNNTPDLSGKRKRVSSGEGKKIGTTTPKKTKKSLQKNTKDKQAEDTDFKPAQSSIKFSDIGGCDDTVEQVCKLLVHMRHPEVFRTLGVTPPRGFLLHGPPGCGKTLLAHAIAGELEMPFIKIAATEIVSGVSGESEEKVRELFSRAVAHAPCCVIP</sequence>
<dbReference type="InterPro" id="IPR055278">
    <property type="entry name" value="CDC48c"/>
</dbReference>
<evidence type="ECO:0000256" key="1">
    <source>
        <dbReference type="SAM" id="MobiDB-lite"/>
    </source>
</evidence>